<accession>A0A7W8L8R8</accession>
<comment type="caution">
    <text evidence="1">The sequence shown here is derived from an EMBL/GenBank/DDBJ whole genome shotgun (WGS) entry which is preliminary data.</text>
</comment>
<gene>
    <name evidence="1" type="ORF">HDG41_004291</name>
</gene>
<evidence type="ECO:0000313" key="1">
    <source>
        <dbReference type="EMBL" id="MBB5402205.1"/>
    </source>
</evidence>
<dbReference type="Proteomes" id="UP000592820">
    <property type="component" value="Unassembled WGS sequence"/>
</dbReference>
<dbReference type="EMBL" id="JACHDE010000007">
    <property type="protein sequence ID" value="MBB5402205.1"/>
    <property type="molecule type" value="Genomic_DNA"/>
</dbReference>
<proteinExistence type="predicted"/>
<sequence length="141" mass="16442">MQIGELRTRLQQLRERVNLLRDGCGREIVHAFERDIDHQLTFVRQRVGHRERDTRFHGLHSLVEVFDVDIEELAIADGGQRFERLARQVGEDAHHERELDSLIGTVNFDVVFDLDARSTITCDEFLRTGRSRHSALRLSLK</sequence>
<dbReference type="AlphaFoldDB" id="A0A7W8L8R8"/>
<organism evidence="1 2">
    <name type="scientific">Paraburkholderia youngii</name>
    <dbReference type="NCBI Taxonomy" id="2782701"/>
    <lineage>
        <taxon>Bacteria</taxon>
        <taxon>Pseudomonadati</taxon>
        <taxon>Pseudomonadota</taxon>
        <taxon>Betaproteobacteria</taxon>
        <taxon>Burkholderiales</taxon>
        <taxon>Burkholderiaceae</taxon>
        <taxon>Paraburkholderia</taxon>
    </lineage>
</organism>
<reference evidence="1 2" key="1">
    <citation type="submission" date="2020-08" db="EMBL/GenBank/DDBJ databases">
        <title>Genomic Encyclopedia of Type Strains, Phase IV (KMG-V): Genome sequencing to study the core and pangenomes of soil and plant-associated prokaryotes.</title>
        <authorList>
            <person name="Whitman W."/>
        </authorList>
    </citation>
    <scope>NUCLEOTIDE SEQUENCE [LARGE SCALE GENOMIC DNA]</scope>
    <source>
        <strain evidence="1 2">JPY162</strain>
    </source>
</reference>
<evidence type="ECO:0000313" key="2">
    <source>
        <dbReference type="Proteomes" id="UP000592820"/>
    </source>
</evidence>
<protein>
    <submittedName>
        <fullName evidence="1">Uncharacterized protein</fullName>
    </submittedName>
</protein>
<name>A0A7W8L8R8_9BURK</name>